<feature type="transmembrane region" description="Helical" evidence="1">
    <location>
        <begin position="20"/>
        <end position="37"/>
    </location>
</feature>
<dbReference type="AlphaFoldDB" id="A0A9W4KMY5"/>
<accession>A0A9W4KMY5</accession>
<comment type="caution">
    <text evidence="2">The sequence shown here is derived from an EMBL/GenBank/DDBJ whole genome shotgun (WGS) entry which is preliminary data.</text>
</comment>
<keyword evidence="1" id="KW-1133">Transmembrane helix</keyword>
<proteinExistence type="predicted"/>
<organism evidence="2 3">
    <name type="scientific">Peribacillus simplex</name>
    <dbReference type="NCBI Taxonomy" id="1478"/>
    <lineage>
        <taxon>Bacteria</taxon>
        <taxon>Bacillati</taxon>
        <taxon>Bacillota</taxon>
        <taxon>Bacilli</taxon>
        <taxon>Bacillales</taxon>
        <taxon>Bacillaceae</taxon>
        <taxon>Peribacillus</taxon>
    </lineage>
</organism>
<dbReference type="EMBL" id="CAKKMG010000003">
    <property type="protein sequence ID" value="CAH0136671.1"/>
    <property type="molecule type" value="Genomic_DNA"/>
</dbReference>
<reference evidence="2" key="1">
    <citation type="submission" date="2021-11" db="EMBL/GenBank/DDBJ databases">
        <authorList>
            <person name="Bulgarelli D."/>
        </authorList>
    </citation>
    <scope>NUCLEOTIDE SEQUENCE</scope>
    <source>
        <strain evidence="2">Bi133</strain>
    </source>
</reference>
<evidence type="ECO:0000313" key="3">
    <source>
        <dbReference type="Proteomes" id="UP000789326"/>
    </source>
</evidence>
<protein>
    <submittedName>
        <fullName evidence="2">Uncharacterized protein</fullName>
    </submittedName>
</protein>
<evidence type="ECO:0000313" key="2">
    <source>
        <dbReference type="EMBL" id="CAH0136671.1"/>
    </source>
</evidence>
<sequence length="71" mass="8725">MQSFEYSNKNSDTLVLLRSGRFITFIFFLLNMTETTLKDEYFFIYKRLFVIYINNYELKTTKHSYHSLYIL</sequence>
<dbReference type="Proteomes" id="UP000789326">
    <property type="component" value="Unassembled WGS sequence"/>
</dbReference>
<keyword evidence="1" id="KW-0812">Transmembrane</keyword>
<gene>
    <name evidence="2" type="ORF">SRABI133_00366</name>
</gene>
<keyword evidence="1" id="KW-0472">Membrane</keyword>
<evidence type="ECO:0000256" key="1">
    <source>
        <dbReference type="SAM" id="Phobius"/>
    </source>
</evidence>
<name>A0A9W4KMY5_9BACI</name>